<evidence type="ECO:0000256" key="12">
    <source>
        <dbReference type="ARBA" id="ARBA00048237"/>
    </source>
</evidence>
<comment type="caution">
    <text evidence="18">The sequence shown here is derived from an EMBL/GenBank/DDBJ whole genome shotgun (WGS) entry which is preliminary data.</text>
</comment>
<dbReference type="Gene3D" id="3.10.129.10">
    <property type="entry name" value="Hotdog Thioesterase"/>
    <property type="match status" value="1"/>
</dbReference>
<evidence type="ECO:0000256" key="14">
    <source>
        <dbReference type="ARBA" id="ARBA00048536"/>
    </source>
</evidence>
<evidence type="ECO:0000256" key="3">
    <source>
        <dbReference type="ARBA" id="ARBA00010009"/>
    </source>
</evidence>
<keyword evidence="5 17" id="KW-0378">Hydrolase</keyword>
<dbReference type="CDD" id="cd03447">
    <property type="entry name" value="FAS_MaoC"/>
    <property type="match status" value="1"/>
</dbReference>
<dbReference type="GO" id="GO:0004321">
    <property type="term" value="F:fatty-acyl-CoA synthase activity"/>
    <property type="evidence" value="ECO:0007669"/>
    <property type="project" value="UniProtKB-EC"/>
</dbReference>
<dbReference type="SMART" id="SM00827">
    <property type="entry name" value="PKS_AT"/>
    <property type="match status" value="1"/>
</dbReference>
<dbReference type="SUPFAM" id="SSF51412">
    <property type="entry name" value="Inosine monophosphate dehydrogenase (IMPDH)"/>
    <property type="match status" value="1"/>
</dbReference>
<dbReference type="InterPro" id="IPR032088">
    <property type="entry name" value="SAT"/>
</dbReference>
<dbReference type="Gene3D" id="3.30.70.2430">
    <property type="match status" value="1"/>
</dbReference>
<dbReference type="InterPro" id="IPR013565">
    <property type="entry name" value="Fas1/AflB-like_central"/>
</dbReference>
<dbReference type="Proteomes" id="UP000452235">
    <property type="component" value="Unassembled WGS sequence"/>
</dbReference>
<dbReference type="Pfam" id="PF16073">
    <property type="entry name" value="SAT"/>
    <property type="match status" value="1"/>
</dbReference>
<dbReference type="GO" id="GO:0004314">
    <property type="term" value="F:[acyl-carrier-protein] S-malonyltransferase activity"/>
    <property type="evidence" value="ECO:0007669"/>
    <property type="project" value="UniProtKB-EC"/>
</dbReference>
<evidence type="ECO:0000256" key="7">
    <source>
        <dbReference type="ARBA" id="ARBA00023002"/>
    </source>
</evidence>
<dbReference type="FunFam" id="3.20.20.70:FF:000078">
    <property type="entry name" value="Fatty acid synthase beta subunit dehydratase"/>
    <property type="match status" value="1"/>
</dbReference>
<dbReference type="Pfam" id="PF01575">
    <property type="entry name" value="MaoC_dehydratas"/>
    <property type="match status" value="1"/>
</dbReference>
<keyword evidence="10" id="KW-0511">Multifunctional enzyme</keyword>
<comment type="catalytic activity">
    <reaction evidence="15">
        <text>a 2,3-saturated acyl-[ACP] + NAD(+) = a (2E)-enoyl-[ACP] + NADH + H(+)</text>
        <dbReference type="Rhea" id="RHEA:10240"/>
        <dbReference type="Rhea" id="RHEA-COMP:9925"/>
        <dbReference type="Rhea" id="RHEA-COMP:9926"/>
        <dbReference type="ChEBI" id="CHEBI:15378"/>
        <dbReference type="ChEBI" id="CHEBI:57540"/>
        <dbReference type="ChEBI" id="CHEBI:57945"/>
        <dbReference type="ChEBI" id="CHEBI:78784"/>
        <dbReference type="ChEBI" id="CHEBI:78785"/>
        <dbReference type="EC" id="1.3.1.9"/>
    </reaction>
</comment>
<organism evidence="18 19">
    <name type="scientific">Aspergillus terreus</name>
    <dbReference type="NCBI Taxonomy" id="33178"/>
    <lineage>
        <taxon>Eukaryota</taxon>
        <taxon>Fungi</taxon>
        <taxon>Dikarya</taxon>
        <taxon>Ascomycota</taxon>
        <taxon>Pezizomycotina</taxon>
        <taxon>Eurotiomycetes</taxon>
        <taxon>Eurotiomycetidae</taxon>
        <taxon>Eurotiales</taxon>
        <taxon>Aspergillaceae</taxon>
        <taxon>Aspergillus</taxon>
        <taxon>Aspergillus subgen. Circumdati</taxon>
    </lineage>
</organism>
<evidence type="ECO:0000256" key="17">
    <source>
        <dbReference type="PIRNR" id="PIRNR005562"/>
    </source>
</evidence>
<keyword evidence="6 17" id="KW-0521">NADP</keyword>
<dbReference type="InterPro" id="IPR001227">
    <property type="entry name" value="Ac_transferase_dom_sf"/>
</dbReference>
<dbReference type="InterPro" id="IPR002539">
    <property type="entry name" value="MaoC-like_dom"/>
</dbReference>
<accession>A0A5M3Z9A6</accession>
<evidence type="ECO:0000313" key="19">
    <source>
        <dbReference type="Proteomes" id="UP000452235"/>
    </source>
</evidence>
<dbReference type="InterPro" id="IPR016035">
    <property type="entry name" value="Acyl_Trfase/lysoPLipase"/>
</dbReference>
<evidence type="ECO:0000313" key="18">
    <source>
        <dbReference type="EMBL" id="GFF19420.1"/>
    </source>
</evidence>
<evidence type="ECO:0000256" key="15">
    <source>
        <dbReference type="ARBA" id="ARBA00048572"/>
    </source>
</evidence>
<dbReference type="InterPro" id="IPR040883">
    <property type="entry name" value="FAS_meander"/>
</dbReference>
<comment type="catalytic activity">
    <reaction evidence="16">
        <text>holo-[ACP] + acetyl-CoA = acetyl-[ACP] + CoA</text>
        <dbReference type="Rhea" id="RHEA:41788"/>
        <dbReference type="Rhea" id="RHEA-COMP:9621"/>
        <dbReference type="Rhea" id="RHEA-COMP:9685"/>
        <dbReference type="ChEBI" id="CHEBI:57287"/>
        <dbReference type="ChEBI" id="CHEBI:57288"/>
        <dbReference type="ChEBI" id="CHEBI:64479"/>
        <dbReference type="ChEBI" id="CHEBI:78446"/>
        <dbReference type="EC" id="2.3.1.38"/>
    </reaction>
</comment>
<dbReference type="Pfam" id="PF00698">
    <property type="entry name" value="Acyl_transf_1"/>
    <property type="match status" value="1"/>
</dbReference>
<evidence type="ECO:0000256" key="5">
    <source>
        <dbReference type="ARBA" id="ARBA00022801"/>
    </source>
</evidence>
<comment type="catalytic activity">
    <reaction evidence="1">
        <text>a (3R)-hydroxyacyl-[ACP] = a (2E)-enoyl-[ACP] + H2O</text>
        <dbReference type="Rhea" id="RHEA:13097"/>
        <dbReference type="Rhea" id="RHEA-COMP:9925"/>
        <dbReference type="Rhea" id="RHEA-COMP:9945"/>
        <dbReference type="ChEBI" id="CHEBI:15377"/>
        <dbReference type="ChEBI" id="CHEBI:78784"/>
        <dbReference type="ChEBI" id="CHEBI:78827"/>
        <dbReference type="EC" id="4.2.1.59"/>
    </reaction>
</comment>
<comment type="subunit">
    <text evidence="11">[Alpha(6)beta(6)] hexamers of two multifunctional subunits (alpha and beta).</text>
</comment>
<dbReference type="InterPro" id="IPR013785">
    <property type="entry name" value="Aldolase_TIM"/>
</dbReference>
<dbReference type="Gene3D" id="6.10.60.10">
    <property type="match status" value="1"/>
</dbReference>
<protein>
    <submittedName>
        <fullName evidence="18">Beta subunit of fatty acid synthase</fullName>
    </submittedName>
</protein>
<dbReference type="PRINTS" id="PR01483">
    <property type="entry name" value="FASYNTHASE"/>
</dbReference>
<dbReference type="SUPFAM" id="SSF54637">
    <property type="entry name" value="Thioesterase/thiol ester dehydrase-isomerase"/>
    <property type="match status" value="2"/>
</dbReference>
<reference evidence="18 19" key="1">
    <citation type="submission" date="2020-01" db="EMBL/GenBank/DDBJ databases">
        <title>Aspergillus terreus IFO 6365 whole genome shotgun sequence.</title>
        <authorList>
            <person name="Kanamasa S."/>
            <person name="Takahashi H."/>
        </authorList>
    </citation>
    <scope>NUCLEOTIDE SEQUENCE [LARGE SCALE GENOMIC DNA]</scope>
    <source>
        <strain evidence="18 19">IFO 6365</strain>
    </source>
</reference>
<dbReference type="InterPro" id="IPR014043">
    <property type="entry name" value="Acyl_transferase_dom"/>
</dbReference>
<keyword evidence="7 17" id="KW-0560">Oxidoreductase</keyword>
<dbReference type="GO" id="GO:0004313">
    <property type="term" value="F:[acyl-carrier-protein] S-acetyltransferase activity"/>
    <property type="evidence" value="ECO:0007669"/>
    <property type="project" value="UniProtKB-EC"/>
</dbReference>
<dbReference type="GO" id="GO:0005835">
    <property type="term" value="C:fatty acid synthase complex"/>
    <property type="evidence" value="ECO:0007669"/>
    <property type="project" value="UniProtKB-UniRule"/>
</dbReference>
<dbReference type="GO" id="GO:0004318">
    <property type="term" value="F:enoyl-[acyl-carrier-protein] reductase (NADH) activity"/>
    <property type="evidence" value="ECO:0007669"/>
    <property type="project" value="UniProtKB-UniRule"/>
</dbReference>
<evidence type="ECO:0000256" key="16">
    <source>
        <dbReference type="ARBA" id="ARBA00048835"/>
    </source>
</evidence>
<dbReference type="GO" id="GO:0019171">
    <property type="term" value="F:(3R)-hydroxyacyl-[acyl-carrier-protein] dehydratase activity"/>
    <property type="evidence" value="ECO:0007669"/>
    <property type="project" value="UniProtKB-EC"/>
</dbReference>
<keyword evidence="8 17" id="KW-0520">NAD</keyword>
<evidence type="ECO:0000256" key="2">
    <source>
        <dbReference type="ARBA" id="ARBA00005179"/>
    </source>
</evidence>
<evidence type="ECO:0000256" key="11">
    <source>
        <dbReference type="ARBA" id="ARBA00033756"/>
    </source>
</evidence>
<dbReference type="VEuPathDB" id="FungiDB:ATEG_08667"/>
<dbReference type="EMBL" id="BLJY01000010">
    <property type="protein sequence ID" value="GFF19420.1"/>
    <property type="molecule type" value="Genomic_DNA"/>
</dbReference>
<keyword evidence="19" id="KW-1185">Reference proteome</keyword>
<dbReference type="Gene3D" id="3.40.366.10">
    <property type="entry name" value="Malonyl-Coenzyme A Acyl Carrier Protein, domain 2"/>
    <property type="match status" value="3"/>
</dbReference>
<dbReference type="Gene3D" id="3.30.1120.100">
    <property type="match status" value="1"/>
</dbReference>
<dbReference type="Pfam" id="PF13452">
    <property type="entry name" value="FAS1_DH_region"/>
    <property type="match status" value="1"/>
</dbReference>
<dbReference type="Pfam" id="PF22235">
    <property type="entry name" value="FAS1_thioest_ins"/>
    <property type="match status" value="1"/>
</dbReference>
<evidence type="ECO:0000256" key="13">
    <source>
        <dbReference type="ARBA" id="ARBA00048462"/>
    </source>
</evidence>
<proteinExistence type="inferred from homology"/>
<evidence type="ECO:0000256" key="8">
    <source>
        <dbReference type="ARBA" id="ARBA00023027"/>
    </source>
</evidence>
<evidence type="ECO:0000256" key="10">
    <source>
        <dbReference type="ARBA" id="ARBA00023268"/>
    </source>
</evidence>
<dbReference type="Gene3D" id="1.20.930.70">
    <property type="match status" value="1"/>
</dbReference>
<dbReference type="GO" id="GO:0004312">
    <property type="term" value="F:fatty acid synthase activity"/>
    <property type="evidence" value="ECO:0007669"/>
    <property type="project" value="InterPro"/>
</dbReference>
<comment type="catalytic activity">
    <reaction evidence="14">
        <text>(9Z)-octadecenoyl-[ACP] + H2O = (9Z)-octadecenoate + holo-[ACP] + H(+)</text>
        <dbReference type="Rhea" id="RHEA:15057"/>
        <dbReference type="Rhea" id="RHEA-COMP:9685"/>
        <dbReference type="Rhea" id="RHEA-COMP:9924"/>
        <dbReference type="ChEBI" id="CHEBI:15377"/>
        <dbReference type="ChEBI" id="CHEBI:15378"/>
        <dbReference type="ChEBI" id="CHEBI:30823"/>
        <dbReference type="ChEBI" id="CHEBI:64479"/>
        <dbReference type="ChEBI" id="CHEBI:78783"/>
        <dbReference type="EC" id="3.1.2.14"/>
    </reaction>
</comment>
<dbReference type="Gene3D" id="3.20.20.70">
    <property type="entry name" value="Aldolase class I"/>
    <property type="match status" value="1"/>
</dbReference>
<evidence type="ECO:0000256" key="4">
    <source>
        <dbReference type="ARBA" id="ARBA00022679"/>
    </source>
</evidence>
<dbReference type="FunFam" id="1.20.930.70:FF:000001">
    <property type="entry name" value="Fatty acid synthase beta subunit dehydratase"/>
    <property type="match status" value="1"/>
</dbReference>
<comment type="catalytic activity">
    <reaction evidence="13">
        <text>holo-[ACP] + malonyl-CoA = malonyl-[ACP] + CoA</text>
        <dbReference type="Rhea" id="RHEA:41792"/>
        <dbReference type="Rhea" id="RHEA-COMP:9623"/>
        <dbReference type="Rhea" id="RHEA-COMP:9685"/>
        <dbReference type="ChEBI" id="CHEBI:57287"/>
        <dbReference type="ChEBI" id="CHEBI:57384"/>
        <dbReference type="ChEBI" id="CHEBI:64479"/>
        <dbReference type="ChEBI" id="CHEBI:78449"/>
        <dbReference type="EC" id="2.3.1.39"/>
    </reaction>
</comment>
<dbReference type="InterPro" id="IPR029069">
    <property type="entry name" value="HotDog_dom_sf"/>
</dbReference>
<comment type="similarity">
    <text evidence="3 17">Belongs to the fungal fatty acid synthetase subunit beta family.</text>
</comment>
<dbReference type="GO" id="GO:0016297">
    <property type="term" value="F:fatty acyl-[ACP] hydrolase activity"/>
    <property type="evidence" value="ECO:0007669"/>
    <property type="project" value="UniProtKB-EC"/>
</dbReference>
<dbReference type="PANTHER" id="PTHR10982:SF21">
    <property type="entry name" value="FATTY ACID SYNTHASE SUBUNIT BETA"/>
    <property type="match status" value="1"/>
</dbReference>
<comment type="pathway">
    <text evidence="2">Secondary metabolite biosynthesis.</text>
</comment>
<evidence type="ECO:0000256" key="6">
    <source>
        <dbReference type="ARBA" id="ARBA00022857"/>
    </source>
</evidence>
<dbReference type="Gene3D" id="1.20.1050.120">
    <property type="match status" value="1"/>
</dbReference>
<comment type="catalytic activity">
    <reaction evidence="12">
        <text>acetyl-CoA + n malonyl-CoA + 2n NADPH + 4n H(+) = a long-chain-acyl-CoA + n CoA + n CO2 + 2n NADP(+).</text>
        <dbReference type="EC" id="2.3.1.86"/>
    </reaction>
</comment>
<dbReference type="PANTHER" id="PTHR10982">
    <property type="entry name" value="MALONYL COA-ACYL CARRIER PROTEIN TRANSACYLASE"/>
    <property type="match status" value="1"/>
</dbReference>
<name>A0A5M3Z9A6_ASPTE</name>
<dbReference type="Pfam" id="PF17951">
    <property type="entry name" value="FAS_meander"/>
    <property type="match status" value="1"/>
</dbReference>
<dbReference type="GO" id="GO:0006633">
    <property type="term" value="P:fatty acid biosynthetic process"/>
    <property type="evidence" value="ECO:0007669"/>
    <property type="project" value="InterPro"/>
</dbReference>
<gene>
    <name evidence="18" type="ORF">ATEIFO6365_0010019300</name>
</gene>
<dbReference type="Pfam" id="PF08354">
    <property type="entry name" value="Fas1-AflB-like_hel"/>
    <property type="match status" value="1"/>
</dbReference>
<evidence type="ECO:0000256" key="1">
    <source>
        <dbReference type="ARBA" id="ARBA00001055"/>
    </source>
</evidence>
<dbReference type="InterPro" id="IPR039569">
    <property type="entry name" value="FAS1-like_DH_region"/>
</dbReference>
<dbReference type="Gene3D" id="6.10.140.1400">
    <property type="match status" value="1"/>
</dbReference>
<evidence type="ECO:0000256" key="9">
    <source>
        <dbReference type="ARBA" id="ARBA00023239"/>
    </source>
</evidence>
<sequence length="2074" mass="228809">MKGAEGSSWSGSPGVAVPAAVNGFNNANSSSSTSLCVVDLVFHYRQIRLGLAVPSDFSSVLEPLKGTFLMSISSAPETIDLQSPVELALAYIEYLIRQQQISPSILAAVVQSFDRHFLLGKIDIHSLIVQLTPSREDRHRWLRVYYHAIEASGDNYSRHNDHQTGGGPSAFLRHVQSKQFRMMAIFGGQGDGSLTCMQELSDLYSTYQHMLRPLIRVLGALVDQLSQGPETRHFYQGQHFNLEGWLSGMTQLPPVDFIAKAPVSMPLIGILSLARYSVVCHVLKLTPGELRTSFEATTGHSQGLLVSIAISMSDSWEAFYDNSRLAVGALFWLGWEAHCRAPRSASRFIDHQDSPQAEDQAGPSYMLSVRGIERTKLDTILVRLNKTVHSDSQLHVALVNSRDQFVVAGPVDSLVHLDSYLASIKGADDQSKIPFSQRKPSIHHVFLPISTPFHTPYLKKAAEETKTRFAGRRISSGQLMIPVYHTSTGRDLRELSSDMNLLDVAIDAIAHETCDWTIALENLTQCRDRPCGISHVLVFDRGGLGSLVKKMTEGLGIRIIQGADLDSHDAEIGTMQDLFSPRLLDTATRLQTWSQRFQPKLVAGPTGGLETRLSWLLGTPPIMVAGMTPTTVHWDFVSAIMNAGYHVELAGGGYHAAPDMEAAITKLAKAIPPGRGITCNLIYANPRAMGWQIPLLRRLSNNNIPIDGLTIGAGVPSPEVVTDYIRSLNLRHISFKPGSISGIRQVITIAKEHPEFPIILQWTGGRGGGHHSFEDFHSPILSTYGLIRQQQNIYLVAGSGFGDGDSIYPYLTGSWSTNMGYAPMPFDGVLLGSRMMVARDSHTSPAVKELIIKTKGLQDSEWENTYTGAFGGIITVRSEMGEPIHKLATKGVRFWAEMDKTVFSLSQKERLPYLAKHRKEIIHHLNRDFAKPWFGKNRHGNAVDLADMTYLEVLTRMVELMYVQHQRRWIDHSYVDLTMRFALRALERSQNDCGVTSEISKTPLSEDPEAFIRAFANACPAADEVLNPEDVSFFILQTKQPGQKPVNFVPVLNEDFEFYFKKDSLWQSEDIDAVIDQDAERVCILHGPVAAPYSKTGEDSAKDILDTITQALVDRIQQDLMPVEFATPPESGLVTPDSWSSVSAAGKDVFTEEMSLPSSVTLSDSNDDSPSFSGVVNLGNCRMAPMWVRAILGDETIIQNRVRQSNPFRQFIKSCPEATVHFNPDRSEILILHQGPQAATSSLKITSHNGVDIAVELHTQSAPVPLHLFYQFDSSRSPFRLSEVMKHRNERIKSFYSNLWFGEDVNPQMTVHDKYYGREMILTTELLESLVEVTGAAFPDHRVMFADTDTLPISIGIVLAWEVISRPLVIHGIEGDLLKLVHLSNTFEYCSRATPLRVGDRVTSQSRVQSITVGEAGKTVMVEAEILRAGTPVLNVISSFLFRGSCQQGAAAFSHTTESAWKLELSSELDEAVLRNREWFQLSEDAPSLAGRLVVFNLETHVTSKQGGLMSLHVSGNVSCQVHGHEWKEVGLVNFRCSDCIGNPVLDFLARRGTLEDTRTNFKVTGWSGPSSMEVQMPASNQPYADISKDYNPIHVSPIFSTIAQLPGTLSHGMFTSAVSAAALEHLVFPEERGRLRKFQASFTGMVFPNEKLVIQLKHTGMIDGRMNFTVDVTRKENSETVLVAQAEIEQPATAYLFTGQGSQSKGMGMDLYGSSPVAKAVWDEIDRHLYETYGWSVLDIVQNNPKSHTVHFGGHRGRKIRQNYLSITTETVSPDGSISQQPVLAGLTPESTSYTFTDPRGLLYSTQFAQPAILTFEAAVFAELRAGGYVSPNAVYAGHSLGEYGALSALSQGIPISSLADLAFYRGLMMQASVAGHNEGKGAFGMIAVNPARVGRYFNQAALDQVVHIIASESGELLEIVNFNVDGEQYVCSGTITNLYVLGKLLDRLAECPDGAELVVGITDASDLHKMIGDLFGGAKVLPCPLELQRGRATIPLQGIDVPFHSSHLRSTVDRFRQCLLKPGFLEGNVNVEELVDRYIPNLIARPFSVDPDYIREAYELTRSPVLAEMLGV</sequence>
<keyword evidence="9" id="KW-0456">Lyase</keyword>
<dbReference type="InterPro" id="IPR003965">
    <property type="entry name" value="Fatty_acid_synthase"/>
</dbReference>
<dbReference type="InterPro" id="IPR050830">
    <property type="entry name" value="Fungal_FAS"/>
</dbReference>
<dbReference type="InterPro" id="IPR016452">
    <property type="entry name" value="Fas1/AflB-like"/>
</dbReference>
<dbReference type="OrthoDB" id="4251012at2759"/>
<dbReference type="Gene3D" id="3.30.70.3320">
    <property type="match status" value="1"/>
</dbReference>
<keyword evidence="4 17" id="KW-0808">Transferase</keyword>
<dbReference type="SUPFAM" id="SSF52151">
    <property type="entry name" value="FabD/lysophospholipase-like"/>
    <property type="match status" value="2"/>
</dbReference>
<dbReference type="PIRSF" id="PIRSF005562">
    <property type="entry name" value="FAS_yeast_beta"/>
    <property type="match status" value="1"/>
</dbReference>